<feature type="region of interest" description="Disordered" evidence="1">
    <location>
        <begin position="110"/>
        <end position="152"/>
    </location>
</feature>
<keyword evidence="3" id="KW-1185">Reference proteome</keyword>
<evidence type="ECO:0000313" key="2">
    <source>
        <dbReference type="EMBL" id="KAJ1188898.1"/>
    </source>
</evidence>
<comment type="caution">
    <text evidence="2">The sequence shown here is derived from an EMBL/GenBank/DDBJ whole genome shotgun (WGS) entry which is preliminary data.</text>
</comment>
<dbReference type="EMBL" id="JANPWB010000005">
    <property type="protein sequence ID" value="KAJ1188898.1"/>
    <property type="molecule type" value="Genomic_DNA"/>
</dbReference>
<dbReference type="AlphaFoldDB" id="A0AAV7UIQ3"/>
<accession>A0AAV7UIQ3</accession>
<gene>
    <name evidence="2" type="ORF">NDU88_005654</name>
</gene>
<sequence>MPYVSPTASAPWVVNQCLWGPKTSRGLKVGPRGSRCLTSFTSHRALVHPVGSGAQGSPRCTWFLPPPRTTLSGVPAGWFDRLFSSGLRRRPRLGPAAGIPHGVFCSSQILHTRGGGSPAPDSRHGTGSHAQGGHLCHPQVHSSAPRPWSLGPTAAGRSGVSWAAAYRVRSSAPSGLLALRPPLTQIVWVAVLRRSRTPRPATALGRHVTASTPLRTRSQSALRVWTCQQPIQQDRLVHG</sequence>
<reference evidence="2" key="1">
    <citation type="journal article" date="2022" name="bioRxiv">
        <title>Sequencing and chromosome-scale assembly of the giantPleurodeles waltlgenome.</title>
        <authorList>
            <person name="Brown T."/>
            <person name="Elewa A."/>
            <person name="Iarovenko S."/>
            <person name="Subramanian E."/>
            <person name="Araus A.J."/>
            <person name="Petzold A."/>
            <person name="Susuki M."/>
            <person name="Suzuki K.-i.T."/>
            <person name="Hayashi T."/>
            <person name="Toyoda A."/>
            <person name="Oliveira C."/>
            <person name="Osipova E."/>
            <person name="Leigh N.D."/>
            <person name="Simon A."/>
            <person name="Yun M.H."/>
        </authorList>
    </citation>
    <scope>NUCLEOTIDE SEQUENCE</scope>
    <source>
        <strain evidence="2">20211129_DDA</strain>
        <tissue evidence="2">Liver</tissue>
    </source>
</reference>
<organism evidence="2 3">
    <name type="scientific">Pleurodeles waltl</name>
    <name type="common">Iberian ribbed newt</name>
    <dbReference type="NCBI Taxonomy" id="8319"/>
    <lineage>
        <taxon>Eukaryota</taxon>
        <taxon>Metazoa</taxon>
        <taxon>Chordata</taxon>
        <taxon>Craniata</taxon>
        <taxon>Vertebrata</taxon>
        <taxon>Euteleostomi</taxon>
        <taxon>Amphibia</taxon>
        <taxon>Batrachia</taxon>
        <taxon>Caudata</taxon>
        <taxon>Salamandroidea</taxon>
        <taxon>Salamandridae</taxon>
        <taxon>Pleurodelinae</taxon>
        <taxon>Pleurodeles</taxon>
    </lineage>
</organism>
<dbReference type="Proteomes" id="UP001066276">
    <property type="component" value="Chromosome 3_1"/>
</dbReference>
<name>A0AAV7UIQ3_PLEWA</name>
<evidence type="ECO:0000256" key="1">
    <source>
        <dbReference type="SAM" id="MobiDB-lite"/>
    </source>
</evidence>
<protein>
    <submittedName>
        <fullName evidence="2">Uncharacterized protein</fullName>
    </submittedName>
</protein>
<proteinExistence type="predicted"/>
<evidence type="ECO:0000313" key="3">
    <source>
        <dbReference type="Proteomes" id="UP001066276"/>
    </source>
</evidence>